<proteinExistence type="predicted"/>
<reference evidence="2 3" key="1">
    <citation type="submission" date="2019-07" db="EMBL/GenBank/DDBJ databases">
        <title>Whole genome shotgun sequence of Asaia bogorensis NBRC 16594.</title>
        <authorList>
            <person name="Hosoyama A."/>
            <person name="Uohara A."/>
            <person name="Ohji S."/>
            <person name="Ichikawa N."/>
        </authorList>
    </citation>
    <scope>NUCLEOTIDE SEQUENCE [LARGE SCALE GENOMIC DNA]</scope>
    <source>
        <strain evidence="2 3">NBRC 16594</strain>
    </source>
</reference>
<dbReference type="KEGG" id="abg:Asbog_00617"/>
<accession>A0AAN4R5W2</accession>
<organism evidence="2 3">
    <name type="scientific">Asaia bogorensis NBRC 16594</name>
    <dbReference type="NCBI Taxonomy" id="1231624"/>
    <lineage>
        <taxon>Bacteria</taxon>
        <taxon>Pseudomonadati</taxon>
        <taxon>Pseudomonadota</taxon>
        <taxon>Alphaproteobacteria</taxon>
        <taxon>Acetobacterales</taxon>
        <taxon>Acetobacteraceae</taxon>
        <taxon>Asaia</taxon>
    </lineage>
</organism>
<dbReference type="Proteomes" id="UP000321287">
    <property type="component" value="Unassembled WGS sequence"/>
</dbReference>
<keyword evidence="3" id="KW-1185">Reference proteome</keyword>
<dbReference type="EMBL" id="BJVS01000003">
    <property type="protein sequence ID" value="GEL53269.1"/>
    <property type="molecule type" value="Genomic_DNA"/>
</dbReference>
<gene>
    <name evidence="2" type="ORF">ABO01nite_12760</name>
</gene>
<dbReference type="InterPro" id="IPR036709">
    <property type="entry name" value="Autotransporte_beta_dom_sf"/>
</dbReference>
<feature type="signal peptide" evidence="1">
    <location>
        <begin position="1"/>
        <end position="22"/>
    </location>
</feature>
<feature type="chain" id="PRO_5042951121" evidence="1">
    <location>
        <begin position="23"/>
        <end position="290"/>
    </location>
</feature>
<evidence type="ECO:0000313" key="2">
    <source>
        <dbReference type="EMBL" id="GEL53269.1"/>
    </source>
</evidence>
<dbReference type="SUPFAM" id="SSF103515">
    <property type="entry name" value="Autotransporter"/>
    <property type="match status" value="1"/>
</dbReference>
<name>A0AAN4R5W2_9PROT</name>
<dbReference type="GeneID" id="78225703"/>
<keyword evidence="1" id="KW-0732">Signal</keyword>
<comment type="caution">
    <text evidence="2">The sequence shown here is derived from an EMBL/GenBank/DDBJ whole genome shotgun (WGS) entry which is preliminary data.</text>
</comment>
<protein>
    <submittedName>
        <fullName evidence="2">Uncharacterized protein</fullName>
    </submittedName>
</protein>
<dbReference type="AlphaFoldDB" id="A0AAN4R5W2"/>
<dbReference type="RefSeq" id="WP_062164047.1">
    <property type="nucleotide sequence ID" value="NZ_AP014690.1"/>
</dbReference>
<evidence type="ECO:0000256" key="1">
    <source>
        <dbReference type="SAM" id="SignalP"/>
    </source>
</evidence>
<sequence>MRITSLFAAAFLSALTVSTALAGPLPVVAVNREIGLSMAGIFDNLVGGYGDQYQTTGGQWYRPYHSASQSRSRRIGWVPGFQVDASTMVSLGRIENLYASALFRLGSGTRNNKYASSYSSSYGSDAWQTNGGESANSTYSRGEIGKGFLVLHDKALITPFVQGGYDSYGYNSFGGQNAFFVGLGLNADYALTDRLVLRGRFGWAEILDTGTYRVNGASTRPRWEGSLGADYRMTRHWHLTAGGDYAYTSYGHDTYRYAYQNMSEGQVSGRWTSSGIQNGLTLRAGLAYAY</sequence>
<evidence type="ECO:0000313" key="3">
    <source>
        <dbReference type="Proteomes" id="UP000321287"/>
    </source>
</evidence>